<feature type="domain" description="Tail specific protease" evidence="3">
    <location>
        <begin position="259"/>
        <end position="475"/>
    </location>
</feature>
<keyword evidence="2" id="KW-0732">Signal</keyword>
<dbReference type="RefSeq" id="WP_376920880.1">
    <property type="nucleotide sequence ID" value="NZ_JBHRSW010000029.1"/>
</dbReference>
<protein>
    <submittedName>
        <fullName evidence="4">S41 family peptidase</fullName>
        <ecNumber evidence="4">3.4.-.-</ecNumber>
    </submittedName>
</protein>
<dbReference type="PANTHER" id="PTHR11261:SF3">
    <property type="entry name" value="RETINOL-BINDING PROTEIN 3"/>
    <property type="match status" value="1"/>
</dbReference>
<sequence length="500" mass="55951">MKNKRKAMLWTTLSALTATVLLGCNNKSEVSSPKTEPPPAEPANPDLPLTDGIWQSKAYGMILEFEGDTHRLYQFTSDYCQLGDYGLDSKALLESVLVSDDGKSMETSFTGLKVPGIVMTKESYLPDNCAHNLIPNKGHSAYEYNPQQEFEIFWQTFNEHYAFFHLEGVDWDEIYQLANSHISDNTSEEELFDIFSSMVAPLKDFHVFLENEVQDLEFSTERKTSNADIALAEYLEINQLHPPLSFEEILAFEAYLQDAEDLSFDIIQSYFAADTDVKVNDSDTMVWAMLENNIAYLNLSTMDIAEIAEDGNTIAENRKIFDKILDELVEDLKDAKGIIIDLRYNQGGDDFVGQMIAQRFFSARSHFYSKQARLGEGRTPLQTVYVEPKGETILDKPTVVLTSSSTASAAETFALGMREHSKVVLIGEATAGGLSDTLPKSLPHGMTYTLSNEFYLSAEGVSYEGEGVPVDIEQAFFRRAQLDAGIDGGIEKAREWIMAQ</sequence>
<feature type="region of interest" description="Disordered" evidence="1">
    <location>
        <begin position="27"/>
        <end position="47"/>
    </location>
</feature>
<dbReference type="Gene3D" id="3.90.226.10">
    <property type="entry name" value="2-enoyl-CoA Hydratase, Chain A, domain 1"/>
    <property type="match status" value="1"/>
</dbReference>
<dbReference type="Pfam" id="PF14684">
    <property type="entry name" value="Tricorn_C1"/>
    <property type="match status" value="1"/>
</dbReference>
<evidence type="ECO:0000259" key="3">
    <source>
        <dbReference type="SMART" id="SM00245"/>
    </source>
</evidence>
<comment type="caution">
    <text evidence="4">The sequence shown here is derived from an EMBL/GenBank/DDBJ whole genome shotgun (WGS) entry which is preliminary data.</text>
</comment>
<gene>
    <name evidence="4" type="ORF">ACFOHL_14130</name>
</gene>
<evidence type="ECO:0000256" key="1">
    <source>
        <dbReference type="SAM" id="MobiDB-lite"/>
    </source>
</evidence>
<dbReference type="SMART" id="SM00245">
    <property type="entry name" value="TSPc"/>
    <property type="match status" value="1"/>
</dbReference>
<keyword evidence="5" id="KW-1185">Reference proteome</keyword>
<dbReference type="Gene3D" id="3.30.750.44">
    <property type="match status" value="1"/>
</dbReference>
<dbReference type="GO" id="GO:0016787">
    <property type="term" value="F:hydrolase activity"/>
    <property type="evidence" value="ECO:0007669"/>
    <property type="project" value="UniProtKB-KW"/>
</dbReference>
<dbReference type="PROSITE" id="PS51257">
    <property type="entry name" value="PROKAR_LIPOPROTEIN"/>
    <property type="match status" value="1"/>
</dbReference>
<dbReference type="PANTHER" id="PTHR11261">
    <property type="entry name" value="INTERPHOTORECEPTOR RETINOID-BINDING PROTEIN"/>
    <property type="match status" value="1"/>
</dbReference>
<proteinExistence type="predicted"/>
<evidence type="ECO:0000256" key="2">
    <source>
        <dbReference type="SAM" id="SignalP"/>
    </source>
</evidence>
<dbReference type="EMBL" id="JBHRSW010000029">
    <property type="protein sequence ID" value="MFC3122759.1"/>
    <property type="molecule type" value="Genomic_DNA"/>
</dbReference>
<dbReference type="Proteomes" id="UP001595478">
    <property type="component" value="Unassembled WGS sequence"/>
</dbReference>
<accession>A0ABV7FQZ2</accession>
<keyword evidence="4" id="KW-0378">Hydrolase</keyword>
<dbReference type="EC" id="3.4.-.-" evidence="4"/>
<dbReference type="SUPFAM" id="SSF52096">
    <property type="entry name" value="ClpP/crotonase"/>
    <property type="match status" value="1"/>
</dbReference>
<feature type="signal peptide" evidence="2">
    <location>
        <begin position="1"/>
        <end position="23"/>
    </location>
</feature>
<evidence type="ECO:0000313" key="4">
    <source>
        <dbReference type="EMBL" id="MFC3122759.1"/>
    </source>
</evidence>
<dbReference type="Pfam" id="PF03572">
    <property type="entry name" value="Peptidase_S41"/>
    <property type="match status" value="1"/>
</dbReference>
<name>A0ABV7FQZ2_9ALTE</name>
<feature type="chain" id="PRO_5045926702" evidence="2">
    <location>
        <begin position="24"/>
        <end position="500"/>
    </location>
</feature>
<dbReference type="InterPro" id="IPR028204">
    <property type="entry name" value="Tricorn_C1"/>
</dbReference>
<organism evidence="4 5">
    <name type="scientific">Agaribacter flavus</name>
    <dbReference type="NCBI Taxonomy" id="1902781"/>
    <lineage>
        <taxon>Bacteria</taxon>
        <taxon>Pseudomonadati</taxon>
        <taxon>Pseudomonadota</taxon>
        <taxon>Gammaproteobacteria</taxon>
        <taxon>Alteromonadales</taxon>
        <taxon>Alteromonadaceae</taxon>
        <taxon>Agaribacter</taxon>
    </lineage>
</organism>
<evidence type="ECO:0000313" key="5">
    <source>
        <dbReference type="Proteomes" id="UP001595478"/>
    </source>
</evidence>
<reference evidence="5" key="1">
    <citation type="journal article" date="2019" name="Int. J. Syst. Evol. Microbiol.">
        <title>The Global Catalogue of Microorganisms (GCM) 10K type strain sequencing project: providing services to taxonomists for standard genome sequencing and annotation.</title>
        <authorList>
            <consortium name="The Broad Institute Genomics Platform"/>
            <consortium name="The Broad Institute Genome Sequencing Center for Infectious Disease"/>
            <person name="Wu L."/>
            <person name="Ma J."/>
        </authorList>
    </citation>
    <scope>NUCLEOTIDE SEQUENCE [LARGE SCALE GENOMIC DNA]</scope>
    <source>
        <strain evidence="5">KCTC 52473</strain>
    </source>
</reference>
<dbReference type="InterPro" id="IPR005151">
    <property type="entry name" value="Tail-specific_protease"/>
</dbReference>
<dbReference type="InterPro" id="IPR029045">
    <property type="entry name" value="ClpP/crotonase-like_dom_sf"/>
</dbReference>
<dbReference type="CDD" id="cd07563">
    <property type="entry name" value="Peptidase_S41_IRBP"/>
    <property type="match status" value="1"/>
</dbReference>